<dbReference type="EMBL" id="CP017558">
    <property type="protein sequence ID" value="AOW07857.1"/>
    <property type="molecule type" value="Genomic_DNA"/>
</dbReference>
<dbReference type="VEuPathDB" id="FungiDB:YALI1_F36781g"/>
<dbReference type="Proteomes" id="UP000182444">
    <property type="component" value="Chromosome 1F"/>
</dbReference>
<gene>
    <name evidence="1" type="ORF">YALI1_F36781g</name>
</gene>
<evidence type="ECO:0000313" key="2">
    <source>
        <dbReference type="Proteomes" id="UP000182444"/>
    </source>
</evidence>
<reference evidence="1 2" key="1">
    <citation type="journal article" date="2016" name="PLoS ONE">
        <title>Sequence Assembly of Yarrowia lipolytica Strain W29/CLIB89 Shows Transposable Element Diversity.</title>
        <authorList>
            <person name="Magnan C."/>
            <person name="Yu J."/>
            <person name="Chang I."/>
            <person name="Jahn E."/>
            <person name="Kanomata Y."/>
            <person name="Wu J."/>
            <person name="Zeller M."/>
            <person name="Oakes M."/>
            <person name="Baldi P."/>
            <person name="Sandmeyer S."/>
        </authorList>
    </citation>
    <scope>NUCLEOTIDE SEQUENCE [LARGE SCALE GENOMIC DNA]</scope>
    <source>
        <strain evidence="2">CLIB89(W29)</strain>
    </source>
</reference>
<dbReference type="GeneID" id="94584079"/>
<protein>
    <submittedName>
        <fullName evidence="1">Uncharacterized protein</fullName>
    </submittedName>
</protein>
<organism evidence="1 2">
    <name type="scientific">Yarrowia lipolytica</name>
    <name type="common">Candida lipolytica</name>
    <dbReference type="NCBI Taxonomy" id="4952"/>
    <lineage>
        <taxon>Eukaryota</taxon>
        <taxon>Fungi</taxon>
        <taxon>Dikarya</taxon>
        <taxon>Ascomycota</taxon>
        <taxon>Saccharomycotina</taxon>
        <taxon>Dipodascomycetes</taxon>
        <taxon>Dipodascales</taxon>
        <taxon>Dipodascales incertae sedis</taxon>
        <taxon>Yarrowia</taxon>
    </lineage>
</organism>
<proteinExistence type="predicted"/>
<name>A0A1D8NQE0_YARLL</name>
<dbReference type="RefSeq" id="XP_068139602.1">
    <property type="nucleotide sequence ID" value="XM_068283501.1"/>
</dbReference>
<dbReference type="AlphaFoldDB" id="A0A1D8NQE0"/>
<accession>A0A1D8NQE0</accession>
<evidence type="ECO:0000313" key="1">
    <source>
        <dbReference type="EMBL" id="AOW07857.1"/>
    </source>
</evidence>
<sequence>MLQYDYTKCGYIFLLIRMTSIQIQTRPPTDSTTETTLQMITTELSQHDTWSLGLLKACQLVCLATLFLVLNDFIMRALGKDHNKTDGWELNHLKRQLWISYEHQCLLSSQLVQVCDIQQDASRKAQSTQAKYEVYIDQNQIPFFRSYNWRDTRKQLYCPQNVWFCGGFDGTFTKVSTTREDEHIDDYAISSKEHSNEEYFTSNDISGYEHQDASNDRDAYFQTSPDYI</sequence>